<keyword evidence="2" id="KW-1185">Reference proteome</keyword>
<comment type="caution">
    <text evidence="1">The sequence shown here is derived from an EMBL/GenBank/DDBJ whole genome shotgun (WGS) entry which is preliminary data.</text>
</comment>
<dbReference type="EMBL" id="JBJQOH010000008">
    <property type="protein sequence ID" value="KAL3676834.1"/>
    <property type="molecule type" value="Genomic_DNA"/>
</dbReference>
<dbReference type="AlphaFoldDB" id="A0ABD3GI53"/>
<protein>
    <submittedName>
        <fullName evidence="1">Uncharacterized protein</fullName>
    </submittedName>
</protein>
<gene>
    <name evidence="1" type="ORF">R1sor_026782</name>
</gene>
<evidence type="ECO:0000313" key="1">
    <source>
        <dbReference type="EMBL" id="KAL3676834.1"/>
    </source>
</evidence>
<reference evidence="1 2" key="1">
    <citation type="submission" date="2024-09" db="EMBL/GenBank/DDBJ databases">
        <title>Chromosome-scale assembly of Riccia sorocarpa.</title>
        <authorList>
            <person name="Paukszto L."/>
        </authorList>
    </citation>
    <scope>NUCLEOTIDE SEQUENCE [LARGE SCALE GENOMIC DNA]</scope>
    <source>
        <strain evidence="1">LP-2024</strain>
        <tissue evidence="1">Aerial parts of the thallus</tissue>
    </source>
</reference>
<accession>A0ABD3GI53</accession>
<sequence length="334" mass="38068">MSGVGSISSSQDRNLEMDDNGARVLGFGDVRADQLLEAFTLFLQLQQPQGRREDLATRALHAVVGALDQFDGRDVSKYLRVYKKEMELNRVSEREMIATFELAAAPEIREHVKELIGHYGVDWETFSRIVKDEYFLEDSDRVTKRSFLEWVERPNKSLLATELLREFERQFSQLSRVERMTLQSDKTELFLRAADPELQEKLELLVEDKEADEGLTTNWKNVEDAVGMIAKRERRREKIFVRRFVHTPAPIPAIPMRVPVAQPIGPVIPPDGKVALKDSGALLQTNFGRWGMKKMVEDYLATHAIVVVEAASYARTLVGKGSTTDGFVEADERW</sequence>
<evidence type="ECO:0000313" key="2">
    <source>
        <dbReference type="Proteomes" id="UP001633002"/>
    </source>
</evidence>
<name>A0ABD3GI53_9MARC</name>
<dbReference type="Proteomes" id="UP001633002">
    <property type="component" value="Unassembled WGS sequence"/>
</dbReference>
<organism evidence="1 2">
    <name type="scientific">Riccia sorocarpa</name>
    <dbReference type="NCBI Taxonomy" id="122646"/>
    <lineage>
        <taxon>Eukaryota</taxon>
        <taxon>Viridiplantae</taxon>
        <taxon>Streptophyta</taxon>
        <taxon>Embryophyta</taxon>
        <taxon>Marchantiophyta</taxon>
        <taxon>Marchantiopsida</taxon>
        <taxon>Marchantiidae</taxon>
        <taxon>Marchantiales</taxon>
        <taxon>Ricciaceae</taxon>
        <taxon>Riccia</taxon>
    </lineage>
</organism>
<proteinExistence type="predicted"/>